<keyword evidence="3" id="KW-1185">Reference proteome</keyword>
<sequence>MTRAFWKFYTDLTKFNLCLSLLVTFVKSPAEGILLFVTGGMILSLVAYEYFHSHEYYLYHNLGLTRMRLILKAWLLNVGIAVVLGAFLLS</sequence>
<keyword evidence="1" id="KW-0812">Transmembrane</keyword>
<feature type="transmembrane region" description="Helical" evidence="1">
    <location>
        <begin position="71"/>
        <end position="89"/>
    </location>
</feature>
<evidence type="ECO:0000313" key="3">
    <source>
        <dbReference type="Proteomes" id="UP001597512"/>
    </source>
</evidence>
<dbReference type="Proteomes" id="UP001597512">
    <property type="component" value="Unassembled WGS sequence"/>
</dbReference>
<organism evidence="2 3">
    <name type="scientific">Spirosoma flavum</name>
    <dbReference type="NCBI Taxonomy" id="2048557"/>
    <lineage>
        <taxon>Bacteria</taxon>
        <taxon>Pseudomonadati</taxon>
        <taxon>Bacteroidota</taxon>
        <taxon>Cytophagia</taxon>
        <taxon>Cytophagales</taxon>
        <taxon>Cytophagaceae</taxon>
        <taxon>Spirosoma</taxon>
    </lineage>
</organism>
<accession>A0ABW6ASA9</accession>
<dbReference type="RefSeq" id="WP_381507628.1">
    <property type="nucleotide sequence ID" value="NZ_JBHUOM010000033.1"/>
</dbReference>
<comment type="caution">
    <text evidence="2">The sequence shown here is derived from an EMBL/GenBank/DDBJ whole genome shotgun (WGS) entry which is preliminary data.</text>
</comment>
<keyword evidence="1" id="KW-0472">Membrane</keyword>
<name>A0ABW6ASA9_9BACT</name>
<evidence type="ECO:0000313" key="2">
    <source>
        <dbReference type="EMBL" id="MFD2937499.1"/>
    </source>
</evidence>
<gene>
    <name evidence="2" type="ORF">ACFS25_27245</name>
</gene>
<keyword evidence="1" id="KW-1133">Transmembrane helix</keyword>
<dbReference type="EMBL" id="JBHUOM010000033">
    <property type="protein sequence ID" value="MFD2937499.1"/>
    <property type="molecule type" value="Genomic_DNA"/>
</dbReference>
<reference evidence="3" key="1">
    <citation type="journal article" date="2019" name="Int. J. Syst. Evol. Microbiol.">
        <title>The Global Catalogue of Microorganisms (GCM) 10K type strain sequencing project: providing services to taxonomists for standard genome sequencing and annotation.</title>
        <authorList>
            <consortium name="The Broad Institute Genomics Platform"/>
            <consortium name="The Broad Institute Genome Sequencing Center for Infectious Disease"/>
            <person name="Wu L."/>
            <person name="Ma J."/>
        </authorList>
    </citation>
    <scope>NUCLEOTIDE SEQUENCE [LARGE SCALE GENOMIC DNA]</scope>
    <source>
        <strain evidence="3">KCTC 52490</strain>
    </source>
</reference>
<feature type="transmembrane region" description="Helical" evidence="1">
    <location>
        <begin position="33"/>
        <end position="51"/>
    </location>
</feature>
<evidence type="ECO:0000256" key="1">
    <source>
        <dbReference type="SAM" id="Phobius"/>
    </source>
</evidence>
<protein>
    <submittedName>
        <fullName evidence="2">Uncharacterized protein</fullName>
    </submittedName>
</protein>
<proteinExistence type="predicted"/>